<evidence type="ECO:0000256" key="1">
    <source>
        <dbReference type="ARBA" id="ARBA00023015"/>
    </source>
</evidence>
<keyword evidence="2" id="KW-0804">Transcription</keyword>
<reference evidence="5" key="1">
    <citation type="submission" date="2020-10" db="EMBL/GenBank/DDBJ databases">
        <authorList>
            <person name="Han B."/>
            <person name="Lu T."/>
            <person name="Zhao Q."/>
            <person name="Huang X."/>
            <person name="Zhao Y."/>
        </authorList>
    </citation>
    <scope>NUCLEOTIDE SEQUENCE</scope>
</reference>
<evidence type="ECO:0000256" key="3">
    <source>
        <dbReference type="PROSITE-ProRule" id="PRU01191"/>
    </source>
</evidence>
<gene>
    <name evidence="5" type="ORF">NCGR_LOCUS39076</name>
</gene>
<sequence length="464" mass="51232">MFCGGTVNMDMLNLVFVKGMEEATKFLPTTTNSLLLMPISSGFGSGDHDNKLWRARQPKKMGKPQVDGNGMSLLLLQQSANNGSRGRKNNRHADWGDDLEEEAETGRRSCKLMAAETEESEMVDEFVQSGYQTLHEQMMAMTLNADDGSRDADKKSSTSRKGKGSANEAVDLRTLLIDCAQAVAGGDRPSATDLLSRIRERSSPRGDATQRLAHCFAKGLEARLAGTGSQVYGSPLMAKHASAVELPKAYQLYLAACCFTAMAFKFSNLAICKAIVGRKKVHIVDYGDHYGFQWPTLLGYWANREGGPPETAIDLPQPGFHSIAAAKWETVCVDDLNIKHDEVLVVNGLFHFGKLMDEGPDIDSLSPRDMDLGNIRKMRPDVFILCIENSSYNAPFFVTRFREALFFYSALFDMMDALVPRDSDERVLVEQELFGHCALNATACEGSDRVERPETYRHVVAGAE</sequence>
<keyword evidence="6" id="KW-1185">Reference proteome</keyword>
<dbReference type="EMBL" id="CAJGYO010000010">
    <property type="protein sequence ID" value="CAD6255534.1"/>
    <property type="molecule type" value="Genomic_DNA"/>
</dbReference>
<dbReference type="PANTHER" id="PTHR31636">
    <property type="entry name" value="OSJNBA0084A10.13 PROTEIN-RELATED"/>
    <property type="match status" value="1"/>
</dbReference>
<feature type="compositionally biased region" description="Basic and acidic residues" evidence="4">
    <location>
        <begin position="147"/>
        <end position="156"/>
    </location>
</feature>
<feature type="short sequence motif" description="VHIID" evidence="3">
    <location>
        <begin position="281"/>
        <end position="285"/>
    </location>
</feature>
<organism evidence="5 6">
    <name type="scientific">Miscanthus lutarioriparius</name>
    <dbReference type="NCBI Taxonomy" id="422564"/>
    <lineage>
        <taxon>Eukaryota</taxon>
        <taxon>Viridiplantae</taxon>
        <taxon>Streptophyta</taxon>
        <taxon>Embryophyta</taxon>
        <taxon>Tracheophyta</taxon>
        <taxon>Spermatophyta</taxon>
        <taxon>Magnoliopsida</taxon>
        <taxon>Liliopsida</taxon>
        <taxon>Poales</taxon>
        <taxon>Poaceae</taxon>
        <taxon>PACMAD clade</taxon>
        <taxon>Panicoideae</taxon>
        <taxon>Andropogonodae</taxon>
        <taxon>Andropogoneae</taxon>
        <taxon>Saccharinae</taxon>
        <taxon>Miscanthus</taxon>
    </lineage>
</organism>
<dbReference type="Pfam" id="PF03514">
    <property type="entry name" value="GRAS"/>
    <property type="match status" value="2"/>
</dbReference>
<evidence type="ECO:0008006" key="7">
    <source>
        <dbReference type="Google" id="ProtNLM"/>
    </source>
</evidence>
<feature type="region of interest" description="Disordered" evidence="4">
    <location>
        <begin position="143"/>
        <end position="166"/>
    </location>
</feature>
<accession>A0A811QDT6</accession>
<dbReference type="AlphaFoldDB" id="A0A811QDT6"/>
<dbReference type="Proteomes" id="UP000604825">
    <property type="component" value="Unassembled WGS sequence"/>
</dbReference>
<feature type="region of interest" description="SAW" evidence="3">
    <location>
        <begin position="443"/>
        <end position="464"/>
    </location>
</feature>
<comment type="similarity">
    <text evidence="3">Belongs to the GRAS family.</text>
</comment>
<protein>
    <recommendedName>
        <fullName evidence="7">Scarecrow-like protein 9</fullName>
    </recommendedName>
</protein>
<evidence type="ECO:0000313" key="6">
    <source>
        <dbReference type="Proteomes" id="UP000604825"/>
    </source>
</evidence>
<evidence type="ECO:0000313" key="5">
    <source>
        <dbReference type="EMBL" id="CAD6255534.1"/>
    </source>
</evidence>
<dbReference type="PROSITE" id="PS50985">
    <property type="entry name" value="GRAS"/>
    <property type="match status" value="1"/>
</dbReference>
<evidence type="ECO:0000256" key="2">
    <source>
        <dbReference type="ARBA" id="ARBA00023163"/>
    </source>
</evidence>
<proteinExistence type="inferred from homology"/>
<dbReference type="InterPro" id="IPR005202">
    <property type="entry name" value="TF_GRAS"/>
</dbReference>
<keyword evidence="1" id="KW-0805">Transcription regulation</keyword>
<comment type="caution">
    <text evidence="5">The sequence shown here is derived from an EMBL/GenBank/DDBJ whole genome shotgun (WGS) entry which is preliminary data.</text>
</comment>
<name>A0A811QDT6_9POAL</name>
<feature type="region of interest" description="Disordered" evidence="4">
    <location>
        <begin position="80"/>
        <end position="108"/>
    </location>
</feature>
<comment type="caution">
    <text evidence="3">Lacks conserved residue(s) required for the propagation of feature annotation.</text>
</comment>
<evidence type="ECO:0000256" key="4">
    <source>
        <dbReference type="SAM" id="MobiDB-lite"/>
    </source>
</evidence>